<evidence type="ECO:0000313" key="2">
    <source>
        <dbReference type="EMBL" id="KAF6211852.1"/>
    </source>
</evidence>
<dbReference type="AlphaFoldDB" id="A0A6A4K1E0"/>
<accession>A0A6A4K1E0</accession>
<dbReference type="PANTHER" id="PTHR45749:SF21">
    <property type="entry name" value="DUF4371 DOMAIN-CONTAINING PROTEIN"/>
    <property type="match status" value="1"/>
</dbReference>
<dbReference type="Proteomes" id="UP000466442">
    <property type="component" value="Unassembled WGS sequence"/>
</dbReference>
<keyword evidence="3" id="KW-1185">Reference proteome</keyword>
<name>A0A6A4K1E0_APOLU</name>
<protein>
    <submittedName>
        <fullName evidence="2">Uncharacterized protein</fullName>
    </submittedName>
</protein>
<evidence type="ECO:0000256" key="1">
    <source>
        <dbReference type="SAM" id="MobiDB-lite"/>
    </source>
</evidence>
<feature type="region of interest" description="Disordered" evidence="1">
    <location>
        <begin position="294"/>
        <end position="313"/>
    </location>
</feature>
<feature type="compositionally biased region" description="Basic and acidic residues" evidence="1">
    <location>
        <begin position="19"/>
        <end position="28"/>
    </location>
</feature>
<evidence type="ECO:0000313" key="3">
    <source>
        <dbReference type="Proteomes" id="UP000466442"/>
    </source>
</evidence>
<sequence>MVSKRDFDENNSNADADEQPAKKGRLGDDEVCDLVIDLPPNEQHESEVSNRDITSFQTNQGECGDSEVNVDTEYELEKHGNSGDIIEENINNVQVEDKEKSEADISDQHNEIENEEIADHHGAVEHAEISVQSDEVKNVEVVNQRERLENVGIPDDFDEVENVQISAPDVPKSSESIQKINLNYDSSQEVFLSDHSSHHESESVDSFENVDNCDSKVDPVKITDPVQKTGSDSSNCEVTSGDSNQTSLHSIYPRNNIDDAIDCVVARYARLGEVPENLEEVVSVDSRDSIDRVISISSDSEDNDRNTQNPADDVNIRSTNRFIQITPRVQSQGPSLLKTKTVIVGTPIAPNEVDVSPVTRSSQIFRSLAPRVPTSGAITSVGRTDLIIIKPTDQNMPRIMPKLVPSATAVPALFDNSTTSVVRTPLGVGTMTVRRSDPIKSVSENLPLFMPKLVPFKTAVPNQLDVSGSTSSVVRAPPTASTTAISFTDPIVLKTTSQNLPRIMPKLVPTTNAKLDLLDETLPLKAAIGNSSTAIKATSSDVPVNSEETNIGKACIIKTILRKSFSSHFFNEKMKREVFRVGRPCPKLYIPNSTDPNEEHETSEYYYKTVPWLSGSTELSKFFCWPCVLYNSSSRPMWMWDLRTFNRAGFTKSVENHEITNQHLEAAVRMKTQELAFKKNVDSTTTRIKNEKVRKNRYFFKLLIEVVCTVKKKLNNMYTSQVDCIDLINLISTYDHELKDYLELISTSSSDTPASLVSSYVGGVLASVEKEIRSEMNSELERAVFVSLILEDTSEVVDKSWVSVIVRFVNEKGDVCERFIKFVELGYGRTPPDMLPLFQNIVDELKCGDKMVGFTYGGTFIEPPLAATFNSQVTTHYPTAQFFHYKEHNLRSLICQSLSHLLYTRGFLQFISDLSDFFESTPNAVDTFVSIHKDLNSGKHSLDLDFSSGFILTIQDHYASMVKFLMKIIAWPNDWTGDAATQAPYFLNLLRKLQNRFFLVLLGRIFKIVDPLTKAMEENIDVDEWKLLAKRVTVSLFQFKRTSFDEVVELASSSSLTRDTMSSDSSISQEMKTSFYRDKFDEMIDYVATIISARNTGAELSYISLNTIKFLLEDEESDYRQPIIDRILLIMKMSDISRLERQLVFFTTNRFFREKSLSESIRSFSELKMDEFLPDLNKFLQLLATVPWVSADVASLKPKIKRVKTYIRGKEELNSVDALMWIEKEMIDNLQENPQFYDNVINIFARHYGAFGYIAVKNSLIDLTQN</sequence>
<dbReference type="PANTHER" id="PTHR45749">
    <property type="match status" value="1"/>
</dbReference>
<dbReference type="OrthoDB" id="6586848at2759"/>
<comment type="caution">
    <text evidence="2">The sequence shown here is derived from an EMBL/GenBank/DDBJ whole genome shotgun (WGS) entry which is preliminary data.</text>
</comment>
<reference evidence="2" key="1">
    <citation type="journal article" date="2021" name="Mol. Ecol. Resour.">
        <title>Apolygus lucorum genome provides insights into omnivorousness and mesophyll feeding.</title>
        <authorList>
            <person name="Liu Y."/>
            <person name="Liu H."/>
            <person name="Wang H."/>
            <person name="Huang T."/>
            <person name="Liu B."/>
            <person name="Yang B."/>
            <person name="Yin L."/>
            <person name="Li B."/>
            <person name="Zhang Y."/>
            <person name="Zhang S."/>
            <person name="Jiang F."/>
            <person name="Zhang X."/>
            <person name="Ren Y."/>
            <person name="Wang B."/>
            <person name="Wang S."/>
            <person name="Lu Y."/>
            <person name="Wu K."/>
            <person name="Fan W."/>
            <person name="Wang G."/>
        </authorList>
    </citation>
    <scope>NUCLEOTIDE SEQUENCE</scope>
    <source>
        <strain evidence="2">12Hb</strain>
    </source>
</reference>
<feature type="compositionally biased region" description="Polar residues" evidence="1">
    <location>
        <begin position="226"/>
        <end position="244"/>
    </location>
</feature>
<feature type="region of interest" description="Disordered" evidence="1">
    <location>
        <begin position="219"/>
        <end position="244"/>
    </location>
</feature>
<organism evidence="2 3">
    <name type="scientific">Apolygus lucorum</name>
    <name type="common">Small green plant bug</name>
    <name type="synonym">Lygocoris lucorum</name>
    <dbReference type="NCBI Taxonomy" id="248454"/>
    <lineage>
        <taxon>Eukaryota</taxon>
        <taxon>Metazoa</taxon>
        <taxon>Ecdysozoa</taxon>
        <taxon>Arthropoda</taxon>
        <taxon>Hexapoda</taxon>
        <taxon>Insecta</taxon>
        <taxon>Pterygota</taxon>
        <taxon>Neoptera</taxon>
        <taxon>Paraneoptera</taxon>
        <taxon>Hemiptera</taxon>
        <taxon>Heteroptera</taxon>
        <taxon>Panheteroptera</taxon>
        <taxon>Cimicomorpha</taxon>
        <taxon>Miridae</taxon>
        <taxon>Mirini</taxon>
        <taxon>Apolygus</taxon>
    </lineage>
</organism>
<proteinExistence type="predicted"/>
<feature type="region of interest" description="Disordered" evidence="1">
    <location>
        <begin position="1"/>
        <end position="67"/>
    </location>
</feature>
<feature type="compositionally biased region" description="Polar residues" evidence="1">
    <location>
        <begin position="51"/>
        <end position="61"/>
    </location>
</feature>
<dbReference type="EMBL" id="WIXP02000004">
    <property type="protein sequence ID" value="KAF6211852.1"/>
    <property type="molecule type" value="Genomic_DNA"/>
</dbReference>
<gene>
    <name evidence="2" type="ORF">GE061_012368</name>
</gene>